<evidence type="ECO:0000313" key="2">
    <source>
        <dbReference type="EMBL" id="QLB68071.1"/>
    </source>
</evidence>
<accession>A0A9Q6WS75</accession>
<reference evidence="2 3" key="1">
    <citation type="journal article" date="2014" name="Genome Announc.">
        <title>Draft Genome Sequence of the Haloacid-Degrading Burkholderia caribensis Strain MBA4.</title>
        <authorList>
            <person name="Pan Y."/>
            <person name="Kong K.F."/>
            <person name="Tsang J.S."/>
        </authorList>
    </citation>
    <scope>NUCLEOTIDE SEQUENCE [LARGE SCALE GENOMIC DNA]</scope>
    <source>
        <strain evidence="2 3">852011</strain>
    </source>
</reference>
<sequence length="318" mass="35140">MQWNTLDVPLENGWKCRLYPVWQYRRLARELRGAELYGGSVSRTRDGSSSLTIDDRQRELDRRDFDLHFRPRPDLRTVTGKRELDVIRSFLRDLLDVAHWNLPADNEGIEKALREAVASGRLVPVIDRERRALARVTRPDCAPERWASSSSGLGNAGGFGRGTWAAFENAGPGPLMLNGEPVLRGPYDPATREAQLKVAWAEMAASTAGICSKNGDAEGVPILASNVTDLFADDEEASNRSTGFSGAQSFKLDLLPANDNVVTMAARGVGEAQEAECFAEYEARLEQCKFYAAMTGDPYTYVSCKANAFAIYNQCRGH</sequence>
<name>A0A9Q6WS75_9BURK</name>
<dbReference type="AlphaFoldDB" id="A0A9Q6WS75"/>
<evidence type="ECO:0000313" key="3">
    <source>
        <dbReference type="Proteomes" id="UP000509548"/>
    </source>
</evidence>
<reference evidence="2" key="2">
    <citation type="submission" date="2016-06" db="EMBL/GenBank/DDBJ databases">
        <authorList>
            <person name="Huang P."/>
            <person name="Jiang X."/>
            <person name="Liu X."/>
        </authorList>
    </citation>
    <scope>NUCLEOTIDE SEQUENCE</scope>
    <source>
        <strain evidence="2">852011</strain>
        <plasmid evidence="2">unnamed</plasmid>
    </source>
</reference>
<dbReference type="RefSeq" id="WP_107201082.1">
    <property type="nucleotide sequence ID" value="NZ_CP015960.1"/>
</dbReference>
<geneLocation type="plasmid" evidence="2">
    <name>unnamed</name>
</geneLocation>
<organism evidence="2 3">
    <name type="scientific">Paraburkholderia caribensis</name>
    <dbReference type="NCBI Taxonomy" id="75105"/>
    <lineage>
        <taxon>Bacteria</taxon>
        <taxon>Pseudomonadati</taxon>
        <taxon>Pseudomonadota</taxon>
        <taxon>Betaproteobacteria</taxon>
        <taxon>Burkholderiales</taxon>
        <taxon>Burkholderiaceae</taxon>
        <taxon>Paraburkholderia</taxon>
    </lineage>
</organism>
<dbReference type="Proteomes" id="UP000509548">
    <property type="component" value="Plasmid unnamed"/>
</dbReference>
<geneLocation type="plasmid" evidence="3"/>
<dbReference type="Proteomes" id="UP001462961">
    <property type="component" value="Unassembled WGS sequence"/>
</dbReference>
<dbReference type="EMBL" id="CP015960">
    <property type="protein sequence ID" value="QLB68071.1"/>
    <property type="molecule type" value="Genomic_DNA"/>
</dbReference>
<dbReference type="EMBL" id="JAYLVJ010000020">
    <property type="protein sequence ID" value="MEO1755873.1"/>
    <property type="molecule type" value="Genomic_DNA"/>
</dbReference>
<gene>
    <name evidence="2" type="ORF">A9O66_31920</name>
    <name evidence="1" type="ORF">VOI32_18265</name>
</gene>
<protein>
    <submittedName>
        <fullName evidence="2">Uncharacterized protein</fullName>
    </submittedName>
</protein>
<evidence type="ECO:0000313" key="4">
    <source>
        <dbReference type="Proteomes" id="UP001462961"/>
    </source>
</evidence>
<reference evidence="1 4" key="3">
    <citation type="submission" date="2024-01" db="EMBL/GenBank/DDBJ databases">
        <title>The diversity of rhizobia nodulating Mimosa spp. in eleven states of Brazil covering several biomes is determined by host plant, location, and edaphic factors.</title>
        <authorList>
            <person name="Rouws L."/>
            <person name="Barauna A."/>
            <person name="Beukes C."/>
            <person name="De Faria S.M."/>
            <person name="Gross E."/>
            <person name="Dos Reis Junior F.B."/>
            <person name="Simon M."/>
            <person name="Maluk M."/>
            <person name="Odee D.W."/>
            <person name="Kenicer G."/>
            <person name="Young J.P.W."/>
            <person name="Reis V.M."/>
            <person name="Zilli J."/>
            <person name="James E.K."/>
        </authorList>
    </citation>
    <scope>NUCLEOTIDE SEQUENCE [LARGE SCALE GENOMIC DNA]</scope>
    <source>
        <strain evidence="1 4">JHI1651</strain>
    </source>
</reference>
<keyword evidence="4" id="KW-1185">Reference proteome</keyword>
<proteinExistence type="predicted"/>
<keyword evidence="2" id="KW-0614">Plasmid</keyword>
<evidence type="ECO:0000313" key="1">
    <source>
        <dbReference type="EMBL" id="MEO1755873.1"/>
    </source>
</evidence>